<accession>A0A1X7UBJ6</accession>
<dbReference type="AlphaFoldDB" id="A0A1X7UBJ6"/>
<evidence type="ECO:0000313" key="2">
    <source>
        <dbReference type="EnsemblMetazoa" id="Aqu2.1.25313_001"/>
    </source>
</evidence>
<name>A0A1X7UBJ6_AMPQE</name>
<evidence type="ECO:0000256" key="1">
    <source>
        <dbReference type="SAM" id="Phobius"/>
    </source>
</evidence>
<dbReference type="EnsemblMetazoa" id="Aqu2.1.25313_001">
    <property type="protein sequence ID" value="Aqu2.1.25313_001"/>
    <property type="gene ID" value="Aqu2.1.25313"/>
</dbReference>
<reference evidence="2" key="1">
    <citation type="submission" date="2017-05" db="UniProtKB">
        <authorList>
            <consortium name="EnsemblMetazoa"/>
        </authorList>
    </citation>
    <scope>IDENTIFICATION</scope>
</reference>
<feature type="transmembrane region" description="Helical" evidence="1">
    <location>
        <begin position="15"/>
        <end position="34"/>
    </location>
</feature>
<keyword evidence="1" id="KW-0472">Membrane</keyword>
<proteinExistence type="predicted"/>
<organism evidence="2">
    <name type="scientific">Amphimedon queenslandica</name>
    <name type="common">Sponge</name>
    <dbReference type="NCBI Taxonomy" id="400682"/>
    <lineage>
        <taxon>Eukaryota</taxon>
        <taxon>Metazoa</taxon>
        <taxon>Porifera</taxon>
        <taxon>Demospongiae</taxon>
        <taxon>Heteroscleromorpha</taxon>
        <taxon>Haplosclerida</taxon>
        <taxon>Niphatidae</taxon>
        <taxon>Amphimedon</taxon>
    </lineage>
</organism>
<sequence length="64" mass="7334">SMSHILLIVTETVKWIIYHFMFTSSVAGASVTVVTKHQCIAMYIILYLKQYLKSQPHTDLMSKS</sequence>
<protein>
    <submittedName>
        <fullName evidence="2">Uncharacterized protein</fullName>
    </submittedName>
</protein>
<dbReference type="InParanoid" id="A0A1X7UBJ6"/>
<keyword evidence="1" id="KW-1133">Transmembrane helix</keyword>
<keyword evidence="1" id="KW-0812">Transmembrane</keyword>